<evidence type="ECO:0000256" key="1">
    <source>
        <dbReference type="ARBA" id="ARBA00004196"/>
    </source>
</evidence>
<dbReference type="Gene3D" id="1.25.40.10">
    <property type="entry name" value="Tetratricopeptide repeat domain"/>
    <property type="match status" value="1"/>
</dbReference>
<dbReference type="Proteomes" id="UP000235162">
    <property type="component" value="Unassembled WGS sequence"/>
</dbReference>
<dbReference type="Pfam" id="PF23892">
    <property type="entry name" value="Ig_CycH"/>
    <property type="match status" value="1"/>
</dbReference>
<evidence type="ECO:0000256" key="4">
    <source>
        <dbReference type="ARBA" id="ARBA00022803"/>
    </source>
</evidence>
<dbReference type="PANTHER" id="PTHR47870">
    <property type="entry name" value="CYTOCHROME C-TYPE BIOGENESIS PROTEIN CCMH"/>
    <property type="match status" value="1"/>
</dbReference>
<evidence type="ECO:0000256" key="3">
    <source>
        <dbReference type="ARBA" id="ARBA00022748"/>
    </source>
</evidence>
<dbReference type="InterPro" id="IPR056412">
    <property type="entry name" value="Ig_CycH"/>
</dbReference>
<dbReference type="PROSITE" id="PS50005">
    <property type="entry name" value="TPR"/>
    <property type="match status" value="1"/>
</dbReference>
<proteinExistence type="predicted"/>
<dbReference type="EMBL" id="PKUR01000002">
    <property type="protein sequence ID" value="PLW86849.1"/>
    <property type="molecule type" value="Genomic_DNA"/>
</dbReference>
<dbReference type="GO" id="GO:0030313">
    <property type="term" value="C:cell envelope"/>
    <property type="evidence" value="ECO:0007669"/>
    <property type="project" value="UniProtKB-SubCell"/>
</dbReference>
<dbReference type="KEGG" id="hja:BST95_11775"/>
<dbReference type="AlphaFoldDB" id="A0AAP8SNU2"/>
<feature type="repeat" description="TPR" evidence="5">
    <location>
        <begin position="216"/>
        <end position="249"/>
    </location>
</feature>
<dbReference type="GO" id="GO:0017004">
    <property type="term" value="P:cytochrome complex assembly"/>
    <property type="evidence" value="ECO:0007669"/>
    <property type="project" value="UniProtKB-KW"/>
</dbReference>
<evidence type="ECO:0000313" key="9">
    <source>
        <dbReference type="Proteomes" id="UP000235162"/>
    </source>
</evidence>
<keyword evidence="9" id="KW-1185">Reference proteome</keyword>
<organism evidence="8 9">
    <name type="scientific">Halioglobus japonicus</name>
    <dbReference type="NCBI Taxonomy" id="930805"/>
    <lineage>
        <taxon>Bacteria</taxon>
        <taxon>Pseudomonadati</taxon>
        <taxon>Pseudomonadota</taxon>
        <taxon>Gammaproteobacteria</taxon>
        <taxon>Cellvibrionales</taxon>
        <taxon>Halieaceae</taxon>
        <taxon>Halioglobus</taxon>
    </lineage>
</organism>
<dbReference type="InterPro" id="IPR056413">
    <property type="entry name" value="TPR_CcmH_CycH"/>
</dbReference>
<dbReference type="InterPro" id="IPR011990">
    <property type="entry name" value="TPR-like_helical_dom_sf"/>
</dbReference>
<keyword evidence="3" id="KW-0201">Cytochrome c-type biogenesis</keyword>
<accession>A0AAP8SNU2</accession>
<name>A0AAP8SNU2_9GAMM</name>
<sequence length="396" mass="42186">MTLFLAGCVALVLLSGLFYLRPRAVESSAEDLQQANLEAYRLRQQELAEEGASDLLDDARLRLLEDDESAIGETATAPDVGRFPAWVLLLALAVFSGGVYLQLGAIADVQITSELRGLGDQSSPEQMQSLIRSIESRAASRPQNLHYRALLGRYYMGQQDYPKAAEVYDALSMAAPEDAQALAYAAQAHYLAANRQLDDSARMRAERALAIDPHNRTALGLLGMASYEQAQYRAAVEYWQRLIAVEPPGSEAARMIEGIINQARAKLGEPVPELPEPEVAAVSGAGVSVRVVAPEGAGIAPGDSVFVLARNAESDSRMPIAVQRRSGAELPLELRLDDGSSMAGQKLSEAASVVVVVQVSPSGQPGEVNASWIGQAGPLAPSDAADMVEIVLAPRG</sequence>
<comment type="subcellular location">
    <subcellularLocation>
        <location evidence="1">Cell envelope</location>
    </subcellularLocation>
</comment>
<dbReference type="Pfam" id="PF23914">
    <property type="entry name" value="TPR_CcmH_CycH"/>
    <property type="match status" value="1"/>
</dbReference>
<dbReference type="NCBIfam" id="TIGR03142">
    <property type="entry name" value="cytochro_ccmI"/>
    <property type="match status" value="1"/>
</dbReference>
<dbReference type="RefSeq" id="WP_084199655.1">
    <property type="nucleotide sequence ID" value="NZ_BMYL01000009.1"/>
</dbReference>
<feature type="domain" description="Cytochrome c-type biogenesis protein H TPR" evidence="7">
    <location>
        <begin position="120"/>
        <end position="250"/>
    </location>
</feature>
<evidence type="ECO:0000256" key="2">
    <source>
        <dbReference type="ARBA" id="ARBA00022737"/>
    </source>
</evidence>
<evidence type="ECO:0000259" key="7">
    <source>
        <dbReference type="Pfam" id="PF23914"/>
    </source>
</evidence>
<dbReference type="InterPro" id="IPR051263">
    <property type="entry name" value="C-type_cytochrome_biogenesis"/>
</dbReference>
<dbReference type="GO" id="GO:0005886">
    <property type="term" value="C:plasma membrane"/>
    <property type="evidence" value="ECO:0007669"/>
    <property type="project" value="TreeGrafter"/>
</dbReference>
<gene>
    <name evidence="8" type="primary">ccmI</name>
    <name evidence="8" type="ORF">C0029_10775</name>
</gene>
<dbReference type="InterPro" id="IPR019734">
    <property type="entry name" value="TPR_rpt"/>
</dbReference>
<keyword evidence="4 5" id="KW-0802">TPR repeat</keyword>
<dbReference type="SUPFAM" id="SSF48452">
    <property type="entry name" value="TPR-like"/>
    <property type="match status" value="1"/>
</dbReference>
<comment type="caution">
    <text evidence="8">The sequence shown here is derived from an EMBL/GenBank/DDBJ whole genome shotgun (WGS) entry which is preliminary data.</text>
</comment>
<evidence type="ECO:0000256" key="5">
    <source>
        <dbReference type="PROSITE-ProRule" id="PRU00339"/>
    </source>
</evidence>
<dbReference type="PANTHER" id="PTHR47870:SF4">
    <property type="entry name" value="CYTOCHROME C-TYPE BIOGENESIS PROTEIN CYCH"/>
    <property type="match status" value="1"/>
</dbReference>
<reference evidence="8 9" key="1">
    <citation type="submission" date="2018-01" db="EMBL/GenBank/DDBJ databases">
        <title>The draft genome sequence of Halioglobus japonicus S1-36.</title>
        <authorList>
            <person name="Du Z.-J."/>
            <person name="Shi M.-J."/>
        </authorList>
    </citation>
    <scope>NUCLEOTIDE SEQUENCE [LARGE SCALE GENOMIC DNA]</scope>
    <source>
        <strain evidence="8 9">S1-36</strain>
    </source>
</reference>
<feature type="domain" description="Cytochrome c-type biogenesis protein H Ig-like" evidence="6">
    <location>
        <begin position="296"/>
        <end position="391"/>
    </location>
</feature>
<evidence type="ECO:0000313" key="8">
    <source>
        <dbReference type="EMBL" id="PLW86849.1"/>
    </source>
</evidence>
<dbReference type="InterPro" id="IPR017560">
    <property type="entry name" value="Cyt_c_biogenesis_CcmI"/>
</dbReference>
<evidence type="ECO:0000259" key="6">
    <source>
        <dbReference type="Pfam" id="PF23892"/>
    </source>
</evidence>
<keyword evidence="2" id="KW-0677">Repeat</keyword>
<protein>
    <submittedName>
        <fullName evidence="8">C-type cytochrome biogenesis protein CcmI</fullName>
    </submittedName>
</protein>